<gene>
    <name evidence="3" type="ORF">CHM34_02415</name>
</gene>
<keyword evidence="2" id="KW-1133">Transmembrane helix</keyword>
<proteinExistence type="predicted"/>
<evidence type="ECO:0008006" key="5">
    <source>
        <dbReference type="Google" id="ProtNLM"/>
    </source>
</evidence>
<feature type="region of interest" description="Disordered" evidence="1">
    <location>
        <begin position="418"/>
        <end position="437"/>
    </location>
</feature>
<dbReference type="EMBL" id="NOWF01000001">
    <property type="protein sequence ID" value="OYD09859.1"/>
    <property type="molecule type" value="Genomic_DNA"/>
</dbReference>
<evidence type="ECO:0000256" key="1">
    <source>
        <dbReference type="SAM" id="MobiDB-lite"/>
    </source>
</evidence>
<organism evidence="3 4">
    <name type="scientific">Paludifilum halophilum</name>
    <dbReference type="NCBI Taxonomy" id="1642702"/>
    <lineage>
        <taxon>Bacteria</taxon>
        <taxon>Bacillati</taxon>
        <taxon>Bacillota</taxon>
        <taxon>Bacilli</taxon>
        <taxon>Bacillales</taxon>
        <taxon>Thermoactinomycetaceae</taxon>
        <taxon>Paludifilum</taxon>
    </lineage>
</organism>
<evidence type="ECO:0000313" key="3">
    <source>
        <dbReference type="EMBL" id="OYD09859.1"/>
    </source>
</evidence>
<keyword evidence="2" id="KW-0472">Membrane</keyword>
<protein>
    <recommendedName>
        <fullName evidence="5">Protein kinase domain-containing protein</fullName>
    </recommendedName>
</protein>
<reference evidence="3 4" key="1">
    <citation type="submission" date="2017-07" db="EMBL/GenBank/DDBJ databases">
        <title>The genome sequence of Paludifilum halophilum highlights mechanisms for microbial adaptation to high salt environemnts.</title>
        <authorList>
            <person name="Belbahri L."/>
        </authorList>
    </citation>
    <scope>NUCLEOTIDE SEQUENCE [LARGE SCALE GENOMIC DNA]</scope>
    <source>
        <strain evidence="3 4">DSM 102817</strain>
    </source>
</reference>
<dbReference type="AlphaFoldDB" id="A0A235BCR5"/>
<sequence length="590" mass="67253">MIRERERQVRYYERFQVEDVLTFFTGQLIQARSPDGARVLLQEIRLVRPLPAGAQEMLKRMRNSHMLSILDVIVEKDVVVLVHPIFSGEPLPLMVNKDHPMEPVEALRLFRKLVRTLIDLAQFPIPMWTTLDPRNICLYEDEPFVLFCGLKKYTPKPMDDQKQNLLYYLLAGEHPRNVKYRGQDLAKRIKHVPVPIRELAIDLLDRKPSPEEMLRRADEALDKVPSPTVGKRSRRQEKRRLSPLIATLLVILMVGGAVGYLVKSNDWLTTEEDKVADQKPGEKITLDPIQFTEKKPETHSLAEINQSARIRGIIKQEQVRPFSLQLDSKSLSYTYGIQVDSQGRFQFFQKGGESEHTIKQTDPSFHMEKGQTYQVELLYIAGEPLRVSLRDTETGEKWMAVGTVPQDTQLQAEVKGEQGTQFDSGEVTPVTEEGQARRTWMAPQPWRLVFGEGTMNQESLSLNGNALLRSGSGKVSFFTFRRKEGYDGDPIRMELEGAGGSRYSLIWSQDGRLRLHRNSPAGKLLAEKVVHWPFQTGVDAEVSLLTDRNKLAVHVSQDSEKVSLSYTHDEPIDIQKASIKSESGLELIHP</sequence>
<evidence type="ECO:0000256" key="2">
    <source>
        <dbReference type="SAM" id="Phobius"/>
    </source>
</evidence>
<keyword evidence="4" id="KW-1185">Reference proteome</keyword>
<dbReference type="RefSeq" id="WP_094262961.1">
    <property type="nucleotide sequence ID" value="NZ_NOWF01000001.1"/>
</dbReference>
<dbReference type="Proteomes" id="UP000215459">
    <property type="component" value="Unassembled WGS sequence"/>
</dbReference>
<name>A0A235BCR5_9BACL</name>
<accession>A0A235BCR5</accession>
<dbReference type="SUPFAM" id="SSF56112">
    <property type="entry name" value="Protein kinase-like (PK-like)"/>
    <property type="match status" value="1"/>
</dbReference>
<dbReference type="InterPro" id="IPR011009">
    <property type="entry name" value="Kinase-like_dom_sf"/>
</dbReference>
<dbReference type="OrthoDB" id="2985620at2"/>
<comment type="caution">
    <text evidence="3">The sequence shown here is derived from an EMBL/GenBank/DDBJ whole genome shotgun (WGS) entry which is preliminary data.</text>
</comment>
<keyword evidence="2" id="KW-0812">Transmembrane</keyword>
<evidence type="ECO:0000313" key="4">
    <source>
        <dbReference type="Proteomes" id="UP000215459"/>
    </source>
</evidence>
<feature type="transmembrane region" description="Helical" evidence="2">
    <location>
        <begin position="241"/>
        <end position="262"/>
    </location>
</feature>